<dbReference type="PANTHER" id="PTHR39324">
    <property type="entry name" value="CALCIUM DODECIN"/>
    <property type="match status" value="1"/>
</dbReference>
<accession>A0A2A9EQF0</accession>
<proteinExistence type="predicted"/>
<organism evidence="1 2">
    <name type="scientific">Georgenia soli</name>
    <dbReference type="NCBI Taxonomy" id="638953"/>
    <lineage>
        <taxon>Bacteria</taxon>
        <taxon>Bacillati</taxon>
        <taxon>Actinomycetota</taxon>
        <taxon>Actinomycetes</taxon>
        <taxon>Micrococcales</taxon>
        <taxon>Bogoriellaceae</taxon>
        <taxon>Georgenia</taxon>
    </lineage>
</organism>
<dbReference type="EMBL" id="PDJI01000004">
    <property type="protein sequence ID" value="PFG40836.1"/>
    <property type="molecule type" value="Genomic_DNA"/>
</dbReference>
<sequence length="69" mass="7706">MSEDNTYRVTEIFGTSPNGVDEAIRNGLGRASETLHGLDWFEVTEIRGHLEEGKIAHYQVGLKVGFKLD</sequence>
<comment type="caution">
    <text evidence="1">The sequence shown here is derived from an EMBL/GenBank/DDBJ whole genome shotgun (WGS) entry which is preliminary data.</text>
</comment>
<name>A0A2A9EQF0_9MICO</name>
<evidence type="ECO:0008006" key="3">
    <source>
        <dbReference type="Google" id="ProtNLM"/>
    </source>
</evidence>
<keyword evidence="2" id="KW-1185">Reference proteome</keyword>
<protein>
    <recommendedName>
        <fullName evidence="3">Dodecin family protein</fullName>
    </recommendedName>
</protein>
<dbReference type="NCBIfam" id="NF043052">
    <property type="entry name" value="DodecBact"/>
    <property type="match status" value="1"/>
</dbReference>
<dbReference type="Proteomes" id="UP000222106">
    <property type="component" value="Unassembled WGS sequence"/>
</dbReference>
<dbReference type="InterPro" id="IPR025543">
    <property type="entry name" value="Dodecin-like"/>
</dbReference>
<dbReference type="SUPFAM" id="SSF89807">
    <property type="entry name" value="Dodecin-like"/>
    <property type="match status" value="1"/>
</dbReference>
<evidence type="ECO:0000313" key="2">
    <source>
        <dbReference type="Proteomes" id="UP000222106"/>
    </source>
</evidence>
<dbReference type="RefSeq" id="WP_098484677.1">
    <property type="nucleotide sequence ID" value="NZ_PDJI01000004.1"/>
</dbReference>
<reference evidence="1 2" key="1">
    <citation type="submission" date="2017-10" db="EMBL/GenBank/DDBJ databases">
        <title>Sequencing the genomes of 1000 actinobacteria strains.</title>
        <authorList>
            <person name="Klenk H.-P."/>
        </authorList>
    </citation>
    <scope>NUCLEOTIDE SEQUENCE [LARGE SCALE GENOMIC DNA]</scope>
    <source>
        <strain evidence="1 2">DSM 21838</strain>
    </source>
</reference>
<evidence type="ECO:0000313" key="1">
    <source>
        <dbReference type="EMBL" id="PFG40836.1"/>
    </source>
</evidence>
<dbReference type="OrthoDB" id="9805889at2"/>
<dbReference type="AlphaFoldDB" id="A0A2A9EQF0"/>
<gene>
    <name evidence="1" type="ORF">ATJ97_3376</name>
</gene>
<dbReference type="Pfam" id="PF07311">
    <property type="entry name" value="Dodecin"/>
    <property type="match status" value="1"/>
</dbReference>
<dbReference type="Gene3D" id="3.30.1660.10">
    <property type="entry name" value="Flavin-binding protein dodecin"/>
    <property type="match status" value="1"/>
</dbReference>
<dbReference type="PANTHER" id="PTHR39324:SF1">
    <property type="entry name" value="CALCIUM DODECIN"/>
    <property type="match status" value="1"/>
</dbReference>
<dbReference type="InterPro" id="IPR009923">
    <property type="entry name" value="Dodecin"/>
</dbReference>
<dbReference type="InterPro" id="IPR036694">
    <property type="entry name" value="Dodecin-like_sf"/>
</dbReference>
<dbReference type="InterPro" id="IPR050049">
    <property type="entry name" value="Dodecin_bact"/>
</dbReference>